<keyword evidence="5" id="KW-0804">Transcription</keyword>
<dbReference type="CDD" id="cd00383">
    <property type="entry name" value="trans_reg_C"/>
    <property type="match status" value="1"/>
</dbReference>
<evidence type="ECO:0000256" key="1">
    <source>
        <dbReference type="ARBA" id="ARBA00022553"/>
    </source>
</evidence>
<dbReference type="Gene3D" id="3.40.50.2300">
    <property type="match status" value="1"/>
</dbReference>
<feature type="domain" description="OmpR/PhoB-type" evidence="9">
    <location>
        <begin position="127"/>
        <end position="225"/>
    </location>
</feature>
<keyword evidence="4 7" id="KW-0238">DNA-binding</keyword>
<protein>
    <recommendedName>
        <fullName evidence="12">XRE family transcriptional regulator</fullName>
    </recommendedName>
</protein>
<dbReference type="Pfam" id="PF00072">
    <property type="entry name" value="Response_reg"/>
    <property type="match status" value="1"/>
</dbReference>
<dbReference type="CDD" id="cd19935">
    <property type="entry name" value="REC_OmpR_CusR-like"/>
    <property type="match status" value="1"/>
</dbReference>
<reference evidence="10 11" key="1">
    <citation type="submission" date="2013-07" db="EMBL/GenBank/DDBJ databases">
        <title>Comparative Genomic and Metabolomic Analysis of Twelve Strains of Pseudoalteromonas luteoviolacea.</title>
        <authorList>
            <person name="Vynne N.G."/>
            <person name="Mansson M."/>
            <person name="Gram L."/>
        </authorList>
    </citation>
    <scope>NUCLEOTIDE SEQUENCE [LARGE SCALE GENOMIC DNA]</scope>
    <source>
        <strain evidence="10 11">H33</strain>
    </source>
</reference>
<evidence type="ECO:0000256" key="3">
    <source>
        <dbReference type="ARBA" id="ARBA00023015"/>
    </source>
</evidence>
<dbReference type="Proteomes" id="UP000076503">
    <property type="component" value="Unassembled WGS sequence"/>
</dbReference>
<dbReference type="PROSITE" id="PS51755">
    <property type="entry name" value="OMPR_PHOB"/>
    <property type="match status" value="1"/>
</dbReference>
<dbReference type="AlphaFoldDB" id="A0A167E4L8"/>
<evidence type="ECO:0000256" key="4">
    <source>
        <dbReference type="ARBA" id="ARBA00023125"/>
    </source>
</evidence>
<dbReference type="InterPro" id="IPR036388">
    <property type="entry name" value="WH-like_DNA-bd_sf"/>
</dbReference>
<evidence type="ECO:0000259" key="8">
    <source>
        <dbReference type="PROSITE" id="PS50110"/>
    </source>
</evidence>
<dbReference type="SMART" id="SM00448">
    <property type="entry name" value="REC"/>
    <property type="match status" value="1"/>
</dbReference>
<dbReference type="GO" id="GO:0006355">
    <property type="term" value="P:regulation of DNA-templated transcription"/>
    <property type="evidence" value="ECO:0007669"/>
    <property type="project" value="InterPro"/>
</dbReference>
<accession>A0A167E4L8</accession>
<feature type="modified residue" description="4-aspartylphosphate" evidence="6">
    <location>
        <position position="51"/>
    </location>
</feature>
<sequence>MNILLIEDDTSIAQYISKGFKEAGHHVEWVDNGRTGFTLAIEHPYDVCIVDRMLPELDGIAIIKGLRAINNSVPIIILSALSDVDERVTGLTSGADDYLVKPFAFSELEARVNILASRHKTSQTNDTSTIQFQDITLNLISREVSANDSIIELKNKEFGLLEVIIRQPNRAFSRTMLMEKVWGYNFDTNTNIIDVHISNLRKKIESVSTKCVIKTLRGVGYTLEKINHE</sequence>
<dbReference type="InterPro" id="IPR001789">
    <property type="entry name" value="Sig_transdc_resp-reg_receiver"/>
</dbReference>
<dbReference type="GO" id="GO:0000976">
    <property type="term" value="F:transcription cis-regulatory region binding"/>
    <property type="evidence" value="ECO:0007669"/>
    <property type="project" value="TreeGrafter"/>
</dbReference>
<dbReference type="InterPro" id="IPR001867">
    <property type="entry name" value="OmpR/PhoB-type_DNA-bd"/>
</dbReference>
<gene>
    <name evidence="10" type="ORF">N476_16960</name>
</gene>
<dbReference type="PROSITE" id="PS50110">
    <property type="entry name" value="RESPONSE_REGULATORY"/>
    <property type="match status" value="1"/>
</dbReference>
<dbReference type="FunFam" id="1.10.10.10:FF:000005">
    <property type="entry name" value="Two-component system response regulator"/>
    <property type="match status" value="1"/>
</dbReference>
<evidence type="ECO:0000313" key="11">
    <source>
        <dbReference type="Proteomes" id="UP000076503"/>
    </source>
</evidence>
<organism evidence="10 11">
    <name type="scientific">Pseudoalteromonas luteoviolacea H33</name>
    <dbReference type="NCBI Taxonomy" id="1365251"/>
    <lineage>
        <taxon>Bacteria</taxon>
        <taxon>Pseudomonadati</taxon>
        <taxon>Pseudomonadota</taxon>
        <taxon>Gammaproteobacteria</taxon>
        <taxon>Alteromonadales</taxon>
        <taxon>Pseudoalteromonadaceae</taxon>
        <taxon>Pseudoalteromonas</taxon>
    </lineage>
</organism>
<dbReference type="InterPro" id="IPR011006">
    <property type="entry name" value="CheY-like_superfamily"/>
</dbReference>
<dbReference type="GO" id="GO:0032993">
    <property type="term" value="C:protein-DNA complex"/>
    <property type="evidence" value="ECO:0007669"/>
    <property type="project" value="TreeGrafter"/>
</dbReference>
<evidence type="ECO:0000256" key="6">
    <source>
        <dbReference type="PROSITE-ProRule" id="PRU00169"/>
    </source>
</evidence>
<evidence type="ECO:0008006" key="12">
    <source>
        <dbReference type="Google" id="ProtNLM"/>
    </source>
</evidence>
<evidence type="ECO:0000256" key="7">
    <source>
        <dbReference type="PROSITE-ProRule" id="PRU01091"/>
    </source>
</evidence>
<dbReference type="GO" id="GO:0000156">
    <property type="term" value="F:phosphorelay response regulator activity"/>
    <property type="evidence" value="ECO:0007669"/>
    <property type="project" value="TreeGrafter"/>
</dbReference>
<feature type="domain" description="Response regulatory" evidence="8">
    <location>
        <begin position="2"/>
        <end position="116"/>
    </location>
</feature>
<dbReference type="PANTHER" id="PTHR48111">
    <property type="entry name" value="REGULATOR OF RPOS"/>
    <property type="match status" value="1"/>
</dbReference>
<keyword evidence="3" id="KW-0805">Transcription regulation</keyword>
<dbReference type="PANTHER" id="PTHR48111:SF76">
    <property type="entry name" value="TWO-COMPONENT RESPONSE REGULATOR"/>
    <property type="match status" value="1"/>
</dbReference>
<proteinExistence type="predicted"/>
<dbReference type="OrthoDB" id="9802426at2"/>
<dbReference type="SMART" id="SM00862">
    <property type="entry name" value="Trans_reg_C"/>
    <property type="match status" value="1"/>
</dbReference>
<keyword evidence="2" id="KW-0902">Two-component regulatory system</keyword>
<dbReference type="Gene3D" id="1.10.10.10">
    <property type="entry name" value="Winged helix-like DNA-binding domain superfamily/Winged helix DNA-binding domain"/>
    <property type="match status" value="1"/>
</dbReference>
<dbReference type="SUPFAM" id="SSF52172">
    <property type="entry name" value="CheY-like"/>
    <property type="match status" value="1"/>
</dbReference>
<keyword evidence="1 6" id="KW-0597">Phosphoprotein</keyword>
<evidence type="ECO:0000256" key="2">
    <source>
        <dbReference type="ARBA" id="ARBA00023012"/>
    </source>
</evidence>
<name>A0A167E4L8_9GAMM</name>
<dbReference type="Pfam" id="PF00486">
    <property type="entry name" value="Trans_reg_C"/>
    <property type="match status" value="1"/>
</dbReference>
<dbReference type="InterPro" id="IPR039420">
    <property type="entry name" value="WalR-like"/>
</dbReference>
<evidence type="ECO:0000256" key="5">
    <source>
        <dbReference type="ARBA" id="ARBA00023163"/>
    </source>
</evidence>
<evidence type="ECO:0000313" key="10">
    <source>
        <dbReference type="EMBL" id="KZN50037.1"/>
    </source>
</evidence>
<dbReference type="PATRIC" id="fig|1365251.3.peg.2683"/>
<comment type="caution">
    <text evidence="10">The sequence shown here is derived from an EMBL/GenBank/DDBJ whole genome shotgun (WGS) entry which is preliminary data.</text>
</comment>
<dbReference type="EMBL" id="AUXZ01000077">
    <property type="protein sequence ID" value="KZN50037.1"/>
    <property type="molecule type" value="Genomic_DNA"/>
</dbReference>
<dbReference type="RefSeq" id="WP_063362113.1">
    <property type="nucleotide sequence ID" value="NZ_AUXZ01000077.1"/>
</dbReference>
<feature type="DNA-binding region" description="OmpR/PhoB-type" evidence="7">
    <location>
        <begin position="127"/>
        <end position="225"/>
    </location>
</feature>
<evidence type="ECO:0000259" key="9">
    <source>
        <dbReference type="PROSITE" id="PS51755"/>
    </source>
</evidence>
<dbReference type="GO" id="GO:0005829">
    <property type="term" value="C:cytosol"/>
    <property type="evidence" value="ECO:0007669"/>
    <property type="project" value="TreeGrafter"/>
</dbReference>